<comment type="similarity">
    <text evidence="1">Belongs to the VPS13 family.</text>
</comment>
<evidence type="ECO:0000313" key="2">
    <source>
        <dbReference type="EMBL" id="KAH3865945.1"/>
    </source>
</evidence>
<name>A0A9D4LXB3_DREPO</name>
<evidence type="ECO:0000313" key="3">
    <source>
        <dbReference type="Proteomes" id="UP000828390"/>
    </source>
</evidence>
<dbReference type="EMBL" id="JAIWYP010000002">
    <property type="protein sequence ID" value="KAH3865945.1"/>
    <property type="molecule type" value="Genomic_DNA"/>
</dbReference>
<dbReference type="InterPro" id="IPR026847">
    <property type="entry name" value="VPS13"/>
</dbReference>
<dbReference type="GO" id="GO:0045053">
    <property type="term" value="P:protein retention in Golgi apparatus"/>
    <property type="evidence" value="ECO:0007669"/>
    <property type="project" value="TreeGrafter"/>
</dbReference>
<keyword evidence="3" id="KW-1185">Reference proteome</keyword>
<dbReference type="PANTHER" id="PTHR16166:SF93">
    <property type="entry name" value="INTERMEMBRANE LIPID TRANSFER PROTEIN VPS13"/>
    <property type="match status" value="1"/>
</dbReference>
<comment type="caution">
    <text evidence="2">The sequence shown here is derived from an EMBL/GenBank/DDBJ whole genome shotgun (WGS) entry which is preliminary data.</text>
</comment>
<proteinExistence type="inferred from homology"/>
<dbReference type="GO" id="GO:0006623">
    <property type="term" value="P:protein targeting to vacuole"/>
    <property type="evidence" value="ECO:0007669"/>
    <property type="project" value="TreeGrafter"/>
</dbReference>
<evidence type="ECO:0000256" key="1">
    <source>
        <dbReference type="ARBA" id="ARBA00006545"/>
    </source>
</evidence>
<protein>
    <submittedName>
        <fullName evidence="2">Uncharacterized protein</fullName>
    </submittedName>
</protein>
<dbReference type="Proteomes" id="UP000828390">
    <property type="component" value="Unassembled WGS sequence"/>
</dbReference>
<sequence length="129" mass="15227">MFNNIKFWADIQLGYNLIFAVKLRPRMTNRALPKEKKKDSFAEKFATQVIKNLQVEVRNIHVRYEDKYTNPLQPFSIGVTLKEFLFRCPIPTGSHIHKLVKLEQLAVYWNSHSNLYEGKEKTEILVHSH</sequence>
<dbReference type="AlphaFoldDB" id="A0A9D4LXB3"/>
<reference evidence="2" key="1">
    <citation type="journal article" date="2019" name="bioRxiv">
        <title>The Genome of the Zebra Mussel, Dreissena polymorpha: A Resource for Invasive Species Research.</title>
        <authorList>
            <person name="McCartney M.A."/>
            <person name="Auch B."/>
            <person name="Kono T."/>
            <person name="Mallez S."/>
            <person name="Zhang Y."/>
            <person name="Obille A."/>
            <person name="Becker A."/>
            <person name="Abrahante J.E."/>
            <person name="Garbe J."/>
            <person name="Badalamenti J.P."/>
            <person name="Herman A."/>
            <person name="Mangelson H."/>
            <person name="Liachko I."/>
            <person name="Sullivan S."/>
            <person name="Sone E.D."/>
            <person name="Koren S."/>
            <person name="Silverstein K.A.T."/>
            <person name="Beckman K.B."/>
            <person name="Gohl D.M."/>
        </authorList>
    </citation>
    <scope>NUCLEOTIDE SEQUENCE</scope>
    <source>
        <strain evidence="2">Duluth1</strain>
        <tissue evidence="2">Whole animal</tissue>
    </source>
</reference>
<organism evidence="2 3">
    <name type="scientific">Dreissena polymorpha</name>
    <name type="common">Zebra mussel</name>
    <name type="synonym">Mytilus polymorpha</name>
    <dbReference type="NCBI Taxonomy" id="45954"/>
    <lineage>
        <taxon>Eukaryota</taxon>
        <taxon>Metazoa</taxon>
        <taxon>Spiralia</taxon>
        <taxon>Lophotrochozoa</taxon>
        <taxon>Mollusca</taxon>
        <taxon>Bivalvia</taxon>
        <taxon>Autobranchia</taxon>
        <taxon>Heteroconchia</taxon>
        <taxon>Euheterodonta</taxon>
        <taxon>Imparidentia</taxon>
        <taxon>Neoheterodontei</taxon>
        <taxon>Myida</taxon>
        <taxon>Dreissenoidea</taxon>
        <taxon>Dreissenidae</taxon>
        <taxon>Dreissena</taxon>
    </lineage>
</organism>
<dbReference type="PANTHER" id="PTHR16166">
    <property type="entry name" value="VACUOLAR PROTEIN SORTING-ASSOCIATED PROTEIN VPS13"/>
    <property type="match status" value="1"/>
</dbReference>
<gene>
    <name evidence="2" type="ORF">DPMN_028993</name>
</gene>
<reference evidence="2" key="2">
    <citation type="submission" date="2020-11" db="EMBL/GenBank/DDBJ databases">
        <authorList>
            <person name="McCartney M.A."/>
            <person name="Auch B."/>
            <person name="Kono T."/>
            <person name="Mallez S."/>
            <person name="Becker A."/>
            <person name="Gohl D.M."/>
            <person name="Silverstein K.A.T."/>
            <person name="Koren S."/>
            <person name="Bechman K.B."/>
            <person name="Herman A."/>
            <person name="Abrahante J.E."/>
            <person name="Garbe J."/>
        </authorList>
    </citation>
    <scope>NUCLEOTIDE SEQUENCE</scope>
    <source>
        <strain evidence="2">Duluth1</strain>
        <tissue evidence="2">Whole animal</tissue>
    </source>
</reference>
<accession>A0A9D4LXB3</accession>